<accession>A0A0F9K3L5</accession>
<evidence type="ECO:0000313" key="2">
    <source>
        <dbReference type="EMBL" id="KKM76553.1"/>
    </source>
</evidence>
<keyword evidence="1" id="KW-1133">Transmembrane helix</keyword>
<keyword evidence="1" id="KW-0472">Membrane</keyword>
<evidence type="ECO:0000256" key="1">
    <source>
        <dbReference type="SAM" id="Phobius"/>
    </source>
</evidence>
<dbReference type="EMBL" id="LAZR01008792">
    <property type="protein sequence ID" value="KKM76553.1"/>
    <property type="molecule type" value="Genomic_DNA"/>
</dbReference>
<reference evidence="2" key="1">
    <citation type="journal article" date="2015" name="Nature">
        <title>Complex archaea that bridge the gap between prokaryotes and eukaryotes.</title>
        <authorList>
            <person name="Spang A."/>
            <person name="Saw J.H."/>
            <person name="Jorgensen S.L."/>
            <person name="Zaremba-Niedzwiedzka K."/>
            <person name="Martijn J."/>
            <person name="Lind A.E."/>
            <person name="van Eijk R."/>
            <person name="Schleper C."/>
            <person name="Guy L."/>
            <person name="Ettema T.J."/>
        </authorList>
    </citation>
    <scope>NUCLEOTIDE SEQUENCE</scope>
</reference>
<organism evidence="2">
    <name type="scientific">marine sediment metagenome</name>
    <dbReference type="NCBI Taxonomy" id="412755"/>
    <lineage>
        <taxon>unclassified sequences</taxon>
        <taxon>metagenomes</taxon>
        <taxon>ecological metagenomes</taxon>
    </lineage>
</organism>
<sequence length="290" mass="33430">MPKAKAKPKKKSTPKQEYLLPYIEKYQSIIEEVSETAASYCYGGLRVIDDRPYCPIGGRPAQPYLITADEIDWLNEQFYPLVRQNLDKHYPPKLAKEVLQGIDEAAKILSSLTDEDDYRKYRDETTLARHLKILRYTEKKMRQFGIYAKSLAALEGDTRADYTEPTKVLAGREIITLKGFIERYCDLPLGGTLIKSKADLLYGYERNTDSDITLPKLARKWTSGQSRHYYTDDLIRKWPKYVDKISTLPPLKSTKATKKATEATGSDFSLFTLFTIYCFMISWIVKSTFH</sequence>
<gene>
    <name evidence="2" type="ORF">LCGC14_1379020</name>
</gene>
<protein>
    <submittedName>
        <fullName evidence="2">Uncharacterized protein</fullName>
    </submittedName>
</protein>
<name>A0A0F9K3L5_9ZZZZ</name>
<feature type="transmembrane region" description="Helical" evidence="1">
    <location>
        <begin position="268"/>
        <end position="285"/>
    </location>
</feature>
<proteinExistence type="predicted"/>
<keyword evidence="1" id="KW-0812">Transmembrane</keyword>
<dbReference type="AlphaFoldDB" id="A0A0F9K3L5"/>
<comment type="caution">
    <text evidence="2">The sequence shown here is derived from an EMBL/GenBank/DDBJ whole genome shotgun (WGS) entry which is preliminary data.</text>
</comment>